<organism evidence="3 4">
    <name type="scientific">Theobroma cacao</name>
    <name type="common">Cacao</name>
    <name type="synonym">Cocoa</name>
    <dbReference type="NCBI Taxonomy" id="3641"/>
    <lineage>
        <taxon>Eukaryota</taxon>
        <taxon>Viridiplantae</taxon>
        <taxon>Streptophyta</taxon>
        <taxon>Embryophyta</taxon>
        <taxon>Tracheophyta</taxon>
        <taxon>Spermatophyta</taxon>
        <taxon>Magnoliopsida</taxon>
        <taxon>eudicotyledons</taxon>
        <taxon>Gunneridae</taxon>
        <taxon>Pentapetalae</taxon>
        <taxon>rosids</taxon>
        <taxon>malvids</taxon>
        <taxon>Malvales</taxon>
        <taxon>Malvaceae</taxon>
        <taxon>Byttnerioideae</taxon>
        <taxon>Theobroma</taxon>
    </lineage>
</organism>
<feature type="repeat" description="PPR" evidence="2">
    <location>
        <begin position="268"/>
        <end position="302"/>
    </location>
</feature>
<dbReference type="AlphaFoldDB" id="A0A061GZM9"/>
<dbReference type="EMBL" id="CM001887">
    <property type="protein sequence ID" value="EOY33314.1"/>
    <property type="molecule type" value="Genomic_DNA"/>
</dbReference>
<dbReference type="Proteomes" id="UP000026915">
    <property type="component" value="Chromosome 9"/>
</dbReference>
<keyword evidence="1" id="KW-0677">Repeat</keyword>
<feature type="repeat" description="PPR" evidence="2">
    <location>
        <begin position="237"/>
        <end position="267"/>
    </location>
</feature>
<name>A0A061GZM9_THECC</name>
<protein>
    <submittedName>
        <fullName evidence="3">Tetratricopeptide repeat-like superfamily protein</fullName>
    </submittedName>
</protein>
<sequence length="402" mass="45060">MINKGTVQSDILLSKMLQAELKENNEVVTGSLHGSTSSTGNIENFVGWELRTVPSGPDPLHHNGVLFGNFVPLVHYAQLLFLPKQYYLASLPLMHVPAKTIPFFASLLDQCSSTKSLQKLKQIHARTIHLNISSHSFIRTKLLSAYASCSQMREAHVLFLFFTSRQPTFLYNSLIRAYTSLNQFSQSLSIFHHMIIAQKPFDGFTLPLVLKCCGQLSHVTLGRQLHGAVLVHGYSSDLANNNSLISMYGKCGELQCARKVFDEMPEKTYVSWSALMTGYEKLGMAWDVFALFEKMVEMGMEVDGVTLTTVLTTCSREGMVEKGKDVFEMMEDRFGVKPGLEHYTCMVDMLGKAGLVEEAEELVMGMELEKDEALWNALLVACRIHGKVEVAERVERRFLGRA</sequence>
<gene>
    <name evidence="3" type="ORF">TCM_041270</name>
</gene>
<evidence type="ECO:0000313" key="3">
    <source>
        <dbReference type="EMBL" id="EOY33314.1"/>
    </source>
</evidence>
<dbReference type="Gramene" id="EOY33314">
    <property type="protein sequence ID" value="EOY33314"/>
    <property type="gene ID" value="TCM_041270"/>
</dbReference>
<dbReference type="PANTHER" id="PTHR47926">
    <property type="entry name" value="PENTATRICOPEPTIDE REPEAT-CONTAINING PROTEIN"/>
    <property type="match status" value="1"/>
</dbReference>
<keyword evidence="4" id="KW-1185">Reference proteome</keyword>
<dbReference type="NCBIfam" id="TIGR00756">
    <property type="entry name" value="PPR"/>
    <property type="match status" value="4"/>
</dbReference>
<dbReference type="PANTHER" id="PTHR47926:SF347">
    <property type="entry name" value="PENTATRICOPEPTIDE REPEAT-CONTAINING PROTEIN"/>
    <property type="match status" value="1"/>
</dbReference>
<dbReference type="GO" id="GO:0009451">
    <property type="term" value="P:RNA modification"/>
    <property type="evidence" value="ECO:0000318"/>
    <property type="project" value="GO_Central"/>
</dbReference>
<dbReference type="eggNOG" id="KOG4197">
    <property type="taxonomic scope" value="Eukaryota"/>
</dbReference>
<dbReference type="Pfam" id="PF01535">
    <property type="entry name" value="PPR"/>
    <property type="match status" value="5"/>
</dbReference>
<proteinExistence type="predicted"/>
<dbReference type="GO" id="GO:0003723">
    <property type="term" value="F:RNA binding"/>
    <property type="evidence" value="ECO:0000318"/>
    <property type="project" value="GO_Central"/>
</dbReference>
<dbReference type="InterPro" id="IPR002885">
    <property type="entry name" value="PPR_rpt"/>
</dbReference>
<dbReference type="HOGENOM" id="CLU_685885_0_0_1"/>
<evidence type="ECO:0000313" key="4">
    <source>
        <dbReference type="Proteomes" id="UP000026915"/>
    </source>
</evidence>
<evidence type="ECO:0000256" key="2">
    <source>
        <dbReference type="PROSITE-ProRule" id="PRU00708"/>
    </source>
</evidence>
<dbReference type="InterPro" id="IPR046960">
    <property type="entry name" value="PPR_At4g14850-like_plant"/>
</dbReference>
<dbReference type="InParanoid" id="A0A061GZM9"/>
<evidence type="ECO:0000256" key="1">
    <source>
        <dbReference type="ARBA" id="ARBA00022737"/>
    </source>
</evidence>
<dbReference type="Gene3D" id="1.25.40.10">
    <property type="entry name" value="Tetratricopeptide repeat domain"/>
    <property type="match status" value="3"/>
</dbReference>
<dbReference type="PROSITE" id="PS51375">
    <property type="entry name" value="PPR"/>
    <property type="match status" value="3"/>
</dbReference>
<dbReference type="FunFam" id="1.25.40.10:FF:000242">
    <property type="entry name" value="Pentatricopeptide repeat-containing protein"/>
    <property type="match status" value="1"/>
</dbReference>
<accession>A0A061GZM9</accession>
<dbReference type="OMA" id="KTIRLCI"/>
<dbReference type="InterPro" id="IPR011990">
    <property type="entry name" value="TPR-like_helical_dom_sf"/>
</dbReference>
<reference evidence="3 4" key="1">
    <citation type="journal article" date="2013" name="Genome Biol.">
        <title>The genome sequence of the most widely cultivated cacao type and its use to identify candidate genes regulating pod color.</title>
        <authorList>
            <person name="Motamayor J.C."/>
            <person name="Mockaitis K."/>
            <person name="Schmutz J."/>
            <person name="Haiminen N."/>
            <person name="Iii D.L."/>
            <person name="Cornejo O."/>
            <person name="Findley S.D."/>
            <person name="Zheng P."/>
            <person name="Utro F."/>
            <person name="Royaert S."/>
            <person name="Saski C."/>
            <person name="Jenkins J."/>
            <person name="Podicheti R."/>
            <person name="Zhao M."/>
            <person name="Scheffler B.E."/>
            <person name="Stack J.C."/>
            <person name="Feltus F.A."/>
            <person name="Mustiga G.M."/>
            <person name="Amores F."/>
            <person name="Phillips W."/>
            <person name="Marelli J.P."/>
            <person name="May G.D."/>
            <person name="Shapiro H."/>
            <person name="Ma J."/>
            <person name="Bustamante C.D."/>
            <person name="Schnell R.J."/>
            <person name="Main D."/>
            <person name="Gilbert D."/>
            <person name="Parida L."/>
            <person name="Kuhn D.N."/>
        </authorList>
    </citation>
    <scope>NUCLEOTIDE SEQUENCE [LARGE SCALE GENOMIC DNA]</scope>
    <source>
        <strain evidence="4">cv. Matina 1-6</strain>
    </source>
</reference>
<feature type="repeat" description="PPR" evidence="2">
    <location>
        <begin position="303"/>
        <end position="333"/>
    </location>
</feature>